<evidence type="ECO:0000256" key="2">
    <source>
        <dbReference type="ARBA" id="ARBA00022771"/>
    </source>
</evidence>
<keyword evidence="4" id="KW-0808">Transferase</keyword>
<dbReference type="PROSITE" id="PS51800">
    <property type="entry name" value="ZF_CHHC_U11_48K"/>
    <property type="match status" value="1"/>
</dbReference>
<reference evidence="7 8" key="1">
    <citation type="submission" date="2021-06" db="EMBL/GenBank/DDBJ databases">
        <authorList>
            <person name="Palmer J.M."/>
        </authorList>
    </citation>
    <scope>NUCLEOTIDE SEQUENCE [LARGE SCALE GENOMIC DNA]</scope>
    <source>
        <strain evidence="7 8">AS_MEX2019</strain>
        <tissue evidence="7">Muscle</tissue>
    </source>
</reference>
<protein>
    <recommendedName>
        <fullName evidence="4">tRNA:m(4)X modification enzyme TRM13</fullName>
        <ecNumber evidence="4">2.1.1.225</ecNumber>
    </recommendedName>
</protein>
<feature type="compositionally biased region" description="Basic and acidic residues" evidence="5">
    <location>
        <begin position="250"/>
        <end position="260"/>
    </location>
</feature>
<keyword evidence="4" id="KW-0819">tRNA processing</keyword>
<gene>
    <name evidence="7" type="ORF">AMECASPLE_036550</name>
</gene>
<comment type="caution">
    <text evidence="7">The sequence shown here is derived from an EMBL/GenBank/DDBJ whole genome shotgun (WGS) entry which is preliminary data.</text>
</comment>
<sequence>LMVNKRARSKTYIRGVFQHLPSQPMHGVNRDSQVIHRHRDNSRVDSNDKRVWSQLTLCYLARTGTPFLQSANGAPERLSVANMAAPLLGRCSFFVQRKNRFCKMIAGIGKRFCGEHATMEEGDGGSRRISCPLDPKHTVSEDNLEKHLKKCNSREKPKPGYYVENINAGQADKDQKLQQVTLCERSRAELEALVEKLKTAVEGLQGDVEDRTLSHPILQEELLNPMNGDSAHKHLKQQVRTNTHPGISHTDQRSDEPIKN</sequence>
<feature type="domain" description="CHHC U11-48K-type" evidence="6">
    <location>
        <begin position="128"/>
        <end position="155"/>
    </location>
</feature>
<keyword evidence="2 4" id="KW-0863">Zinc-finger</keyword>
<dbReference type="InterPro" id="IPR022776">
    <property type="entry name" value="TRM13/UPF0224_CHHC_Znf_dom"/>
</dbReference>
<dbReference type="PANTHER" id="PTHR12998">
    <property type="entry name" value="TRNA:M(4)X MODIFICATION ENZYME TRM13 HOMOLOG"/>
    <property type="match status" value="1"/>
</dbReference>
<dbReference type="Pfam" id="PF11722">
    <property type="entry name" value="zf-TRM13_CCCH"/>
    <property type="match status" value="1"/>
</dbReference>
<comment type="catalytic activity">
    <reaction evidence="4">
        <text>cytidine(4) in tRNA(Pro) + S-adenosyl-L-methionine = 2'-O-methylcytidine(4) in tRNA(Pro) + S-adenosyl-L-homocysteine + H(+)</text>
        <dbReference type="Rhea" id="RHEA:32767"/>
        <dbReference type="Rhea" id="RHEA-COMP:10397"/>
        <dbReference type="Rhea" id="RHEA-COMP:10398"/>
        <dbReference type="ChEBI" id="CHEBI:15378"/>
        <dbReference type="ChEBI" id="CHEBI:57856"/>
        <dbReference type="ChEBI" id="CHEBI:59789"/>
        <dbReference type="ChEBI" id="CHEBI:74495"/>
        <dbReference type="ChEBI" id="CHEBI:82748"/>
        <dbReference type="EC" id="2.1.1.225"/>
    </reaction>
</comment>
<dbReference type="InterPro" id="IPR021721">
    <property type="entry name" value="Znf_CCCH-type_TRM13"/>
</dbReference>
<keyword evidence="1 4" id="KW-0479">Metal-binding</keyword>
<dbReference type="InterPro" id="IPR039044">
    <property type="entry name" value="Trm13"/>
</dbReference>
<organism evidence="7 8">
    <name type="scientific">Ameca splendens</name>
    <dbReference type="NCBI Taxonomy" id="208324"/>
    <lineage>
        <taxon>Eukaryota</taxon>
        <taxon>Metazoa</taxon>
        <taxon>Chordata</taxon>
        <taxon>Craniata</taxon>
        <taxon>Vertebrata</taxon>
        <taxon>Euteleostomi</taxon>
        <taxon>Actinopterygii</taxon>
        <taxon>Neopterygii</taxon>
        <taxon>Teleostei</taxon>
        <taxon>Neoteleostei</taxon>
        <taxon>Acanthomorphata</taxon>
        <taxon>Ovalentaria</taxon>
        <taxon>Atherinomorphae</taxon>
        <taxon>Cyprinodontiformes</taxon>
        <taxon>Goodeidae</taxon>
        <taxon>Ameca</taxon>
    </lineage>
</organism>
<feature type="non-terminal residue" evidence="7">
    <location>
        <position position="1"/>
    </location>
</feature>
<evidence type="ECO:0000259" key="6">
    <source>
        <dbReference type="PROSITE" id="PS51800"/>
    </source>
</evidence>
<keyword evidence="4" id="KW-0489">Methyltransferase</keyword>
<dbReference type="EC" id="2.1.1.225" evidence="4"/>
<comment type="catalytic activity">
    <reaction evidence="4">
        <text>cytidine(4) in tRNA(Gly)(GCC) + S-adenosyl-L-methionine = 2'-O-methylcytidine(4) in tRNA(Gly)(GCC) + S-adenosyl-L-homocysteine + H(+)</text>
        <dbReference type="Rhea" id="RHEA:43192"/>
        <dbReference type="Rhea" id="RHEA-COMP:10399"/>
        <dbReference type="Rhea" id="RHEA-COMP:10400"/>
        <dbReference type="ChEBI" id="CHEBI:15378"/>
        <dbReference type="ChEBI" id="CHEBI:57856"/>
        <dbReference type="ChEBI" id="CHEBI:59789"/>
        <dbReference type="ChEBI" id="CHEBI:74495"/>
        <dbReference type="ChEBI" id="CHEBI:82748"/>
        <dbReference type="EC" id="2.1.1.225"/>
    </reaction>
</comment>
<comment type="catalytic activity">
    <reaction evidence="4">
        <text>adenosine(4) in tRNA(His) + S-adenosyl-L-methionine = 2'-O-methyladenosine(4) in tRNA(His) + S-adenosyl-L-homocysteine + H(+)</text>
        <dbReference type="Rhea" id="RHEA:43196"/>
        <dbReference type="Rhea" id="RHEA-COMP:10401"/>
        <dbReference type="Rhea" id="RHEA-COMP:10402"/>
        <dbReference type="ChEBI" id="CHEBI:15378"/>
        <dbReference type="ChEBI" id="CHEBI:57856"/>
        <dbReference type="ChEBI" id="CHEBI:59789"/>
        <dbReference type="ChEBI" id="CHEBI:74411"/>
        <dbReference type="ChEBI" id="CHEBI:74477"/>
        <dbReference type="EC" id="2.1.1.225"/>
    </reaction>
</comment>
<accession>A0ABV0ZSG9</accession>
<keyword evidence="3 4" id="KW-0862">Zinc</keyword>
<evidence type="ECO:0000256" key="3">
    <source>
        <dbReference type="ARBA" id="ARBA00022833"/>
    </source>
</evidence>
<proteinExistence type="inferred from homology"/>
<keyword evidence="8" id="KW-1185">Reference proteome</keyword>
<evidence type="ECO:0000313" key="8">
    <source>
        <dbReference type="Proteomes" id="UP001469553"/>
    </source>
</evidence>
<dbReference type="EMBL" id="JAHRIP010071667">
    <property type="protein sequence ID" value="MEQ2309238.1"/>
    <property type="molecule type" value="Genomic_DNA"/>
</dbReference>
<feature type="region of interest" description="Disordered" evidence="5">
    <location>
        <begin position="227"/>
        <end position="260"/>
    </location>
</feature>
<evidence type="ECO:0000256" key="5">
    <source>
        <dbReference type="SAM" id="MobiDB-lite"/>
    </source>
</evidence>
<evidence type="ECO:0000256" key="1">
    <source>
        <dbReference type="ARBA" id="ARBA00022723"/>
    </source>
</evidence>
<dbReference type="Pfam" id="PF05253">
    <property type="entry name" value="zf-U11-48K"/>
    <property type="match status" value="1"/>
</dbReference>
<name>A0ABV0ZSG9_9TELE</name>
<evidence type="ECO:0000313" key="7">
    <source>
        <dbReference type="EMBL" id="MEQ2309238.1"/>
    </source>
</evidence>
<keyword evidence="4" id="KW-0949">S-adenosyl-L-methionine</keyword>
<comment type="function">
    <text evidence="4">tRNA methylase which 2'-O-methylates cytidine(4) in tRNA(Pro) and tRNA(Gly)(GCC), and adenosine(4) in tRNA(His).</text>
</comment>
<evidence type="ECO:0000256" key="4">
    <source>
        <dbReference type="RuleBase" id="RU367103"/>
    </source>
</evidence>
<comment type="similarity">
    <text evidence="4">Belongs to the methyltransferase TRM13 family.</text>
</comment>
<dbReference type="Proteomes" id="UP001469553">
    <property type="component" value="Unassembled WGS sequence"/>
</dbReference>
<dbReference type="PANTHER" id="PTHR12998:SF0">
    <property type="entry name" value="TRNA:M(4)X MODIFICATION ENZYME TRM13 HOMOLOG"/>
    <property type="match status" value="1"/>
</dbReference>